<dbReference type="RefSeq" id="WP_204466886.1">
    <property type="nucleotide sequence ID" value="NZ_JAFBCV010000009.1"/>
</dbReference>
<accession>A0ABS2SVY6</accession>
<dbReference type="InterPro" id="IPR027417">
    <property type="entry name" value="P-loop_NTPase"/>
</dbReference>
<comment type="caution">
    <text evidence="6">The sequence shown here is derived from an EMBL/GenBank/DDBJ whole genome shotgun (WGS) entry which is preliminary data.</text>
</comment>
<protein>
    <submittedName>
        <fullName evidence="6">ABC-type multidrug transport system ATPase subunit</fullName>
    </submittedName>
</protein>
<keyword evidence="7" id="KW-1185">Reference proteome</keyword>
<dbReference type="CDD" id="cd03264">
    <property type="entry name" value="ABC_drug_resistance_like"/>
    <property type="match status" value="1"/>
</dbReference>
<proteinExistence type="inferred from homology"/>
<dbReference type="Proteomes" id="UP001179280">
    <property type="component" value="Unassembled WGS sequence"/>
</dbReference>
<evidence type="ECO:0000259" key="5">
    <source>
        <dbReference type="PROSITE" id="PS50893"/>
    </source>
</evidence>
<keyword evidence="4" id="KW-0067">ATP-binding</keyword>
<dbReference type="InterPro" id="IPR003439">
    <property type="entry name" value="ABC_transporter-like_ATP-bd"/>
</dbReference>
<evidence type="ECO:0000256" key="2">
    <source>
        <dbReference type="ARBA" id="ARBA00022448"/>
    </source>
</evidence>
<keyword evidence="2" id="KW-0813">Transport</keyword>
<dbReference type="PROSITE" id="PS00211">
    <property type="entry name" value="ABC_TRANSPORTER_1"/>
    <property type="match status" value="1"/>
</dbReference>
<feature type="domain" description="ABC transporter" evidence="5">
    <location>
        <begin position="3"/>
        <end position="231"/>
    </location>
</feature>
<evidence type="ECO:0000313" key="6">
    <source>
        <dbReference type="EMBL" id="MBM7839703.1"/>
    </source>
</evidence>
<dbReference type="PANTHER" id="PTHR43335:SF2">
    <property type="entry name" value="ABC TRANSPORTER, ATP-BINDING PROTEIN"/>
    <property type="match status" value="1"/>
</dbReference>
<evidence type="ECO:0000256" key="1">
    <source>
        <dbReference type="ARBA" id="ARBA00005417"/>
    </source>
</evidence>
<gene>
    <name evidence="6" type="ORF">JOC54_002983</name>
</gene>
<evidence type="ECO:0000313" key="7">
    <source>
        <dbReference type="Proteomes" id="UP001179280"/>
    </source>
</evidence>
<dbReference type="Gene3D" id="3.40.50.300">
    <property type="entry name" value="P-loop containing nucleotide triphosphate hydrolases"/>
    <property type="match status" value="1"/>
</dbReference>
<organism evidence="6 7">
    <name type="scientific">Shouchella xiaoxiensis</name>
    <dbReference type="NCBI Taxonomy" id="766895"/>
    <lineage>
        <taxon>Bacteria</taxon>
        <taxon>Bacillati</taxon>
        <taxon>Bacillota</taxon>
        <taxon>Bacilli</taxon>
        <taxon>Bacillales</taxon>
        <taxon>Bacillaceae</taxon>
        <taxon>Shouchella</taxon>
    </lineage>
</organism>
<dbReference type="InterPro" id="IPR017871">
    <property type="entry name" value="ABC_transporter-like_CS"/>
</dbReference>
<comment type="similarity">
    <text evidence="1">Belongs to the ABC transporter superfamily.</text>
</comment>
<dbReference type="PROSITE" id="PS50893">
    <property type="entry name" value="ABC_TRANSPORTER_2"/>
    <property type="match status" value="1"/>
</dbReference>
<dbReference type="SUPFAM" id="SSF52540">
    <property type="entry name" value="P-loop containing nucleoside triphosphate hydrolases"/>
    <property type="match status" value="1"/>
</dbReference>
<evidence type="ECO:0000256" key="4">
    <source>
        <dbReference type="ARBA" id="ARBA00022840"/>
    </source>
</evidence>
<dbReference type="Pfam" id="PF00005">
    <property type="entry name" value="ABC_tran"/>
    <property type="match status" value="1"/>
</dbReference>
<dbReference type="PANTHER" id="PTHR43335">
    <property type="entry name" value="ABC TRANSPORTER, ATP-BINDING PROTEIN"/>
    <property type="match status" value="1"/>
</dbReference>
<dbReference type="InterPro" id="IPR003593">
    <property type="entry name" value="AAA+_ATPase"/>
</dbReference>
<reference evidence="6" key="1">
    <citation type="submission" date="2021-01" db="EMBL/GenBank/DDBJ databases">
        <title>Genomic Encyclopedia of Type Strains, Phase IV (KMG-IV): sequencing the most valuable type-strain genomes for metagenomic binning, comparative biology and taxonomic classification.</title>
        <authorList>
            <person name="Goeker M."/>
        </authorList>
    </citation>
    <scope>NUCLEOTIDE SEQUENCE</scope>
    <source>
        <strain evidence="6">DSM 21943</strain>
    </source>
</reference>
<evidence type="ECO:0000256" key="3">
    <source>
        <dbReference type="ARBA" id="ARBA00022741"/>
    </source>
</evidence>
<keyword evidence="3" id="KW-0547">Nucleotide-binding</keyword>
<sequence>MKLVIENITKQIKGKVIISPFSTELTEGVYALLGPNGAGKTTLMRMLASISKPSSGRILLDGKDISLLDENYRDQLGYLPQDFGVYQTFNAERFLLYFASLKGLSPVDAKKRVAEVLDLVNLTNERKKKLGTYSGGMKRRLGIAQALLNDPKILIVDEPTAGLDPQERIRFRNLLSDISANRIVLLSTHIVSDIEYIAKEILLLENGQLLQRSTLDNLLTQVEDNVWTAIVTQEELAEVQRSFKLGNIQRQADGISIRIVSPEKPLPQAKNVQATLEDVYLFFFNESEAQSHD</sequence>
<dbReference type="SMART" id="SM00382">
    <property type="entry name" value="AAA"/>
    <property type="match status" value="1"/>
</dbReference>
<dbReference type="EMBL" id="JAFBCV010000009">
    <property type="protein sequence ID" value="MBM7839703.1"/>
    <property type="molecule type" value="Genomic_DNA"/>
</dbReference>
<name>A0ABS2SVY6_9BACI</name>